<evidence type="ECO:0000313" key="2">
    <source>
        <dbReference type="EMBL" id="ERK44614.1"/>
    </source>
</evidence>
<organism evidence="2 3">
    <name type="scientific">Levilactobacillus brevis ATCC 14869 = DSM 20054</name>
    <dbReference type="NCBI Taxonomy" id="649758"/>
    <lineage>
        <taxon>Bacteria</taxon>
        <taxon>Bacillati</taxon>
        <taxon>Bacillota</taxon>
        <taxon>Bacilli</taxon>
        <taxon>Lactobacillales</taxon>
        <taxon>Lactobacillaceae</taxon>
        <taxon>Levilactobacillus</taxon>
    </lineage>
</organism>
<evidence type="ECO:0000313" key="3">
    <source>
        <dbReference type="Proteomes" id="UP000016644"/>
    </source>
</evidence>
<dbReference type="PATRIC" id="fig|649758.3.peg.739"/>
<keyword evidence="1" id="KW-1133">Transmembrane helix</keyword>
<feature type="transmembrane region" description="Helical" evidence="1">
    <location>
        <begin position="20"/>
        <end position="39"/>
    </location>
</feature>
<keyword evidence="1" id="KW-0472">Membrane</keyword>
<accession>U2PLH4</accession>
<name>U2PLH4_LEVBR</name>
<comment type="caution">
    <text evidence="2">The sequence shown here is derived from an EMBL/GenBank/DDBJ whole genome shotgun (WGS) entry which is preliminary data.</text>
</comment>
<reference evidence="2 3" key="1">
    <citation type="submission" date="2013-06" db="EMBL/GenBank/DDBJ databases">
        <authorList>
            <person name="Weinstock G."/>
            <person name="Sodergren E."/>
            <person name="Lobos E.A."/>
            <person name="Fulton L."/>
            <person name="Fulton R."/>
            <person name="Courtney L."/>
            <person name="Fronick C."/>
            <person name="O'Laughlin M."/>
            <person name="Godfrey J."/>
            <person name="Wilson R.M."/>
            <person name="Miner T."/>
            <person name="Farmer C."/>
            <person name="Delehaunty K."/>
            <person name="Cordes M."/>
            <person name="Minx P."/>
            <person name="Tomlinson C."/>
            <person name="Chen J."/>
            <person name="Wollam A."/>
            <person name="Pepin K.H."/>
            <person name="Bhonagiri V."/>
            <person name="Zhang X."/>
            <person name="Warren W."/>
            <person name="Mitreva M."/>
            <person name="Mardis E.R."/>
            <person name="Wilson R.K."/>
        </authorList>
    </citation>
    <scope>NUCLEOTIDE SEQUENCE [LARGE SCALE GENOMIC DNA]</scope>
    <source>
        <strain evidence="2 3">ATCC 14869</strain>
    </source>
</reference>
<evidence type="ECO:0000256" key="1">
    <source>
        <dbReference type="SAM" id="Phobius"/>
    </source>
</evidence>
<dbReference type="GeneID" id="93339492"/>
<protein>
    <submittedName>
        <fullName evidence="2">Uncharacterized protein</fullName>
    </submittedName>
</protein>
<proteinExistence type="predicted"/>
<dbReference type="RefSeq" id="WP_021742302.1">
    <property type="nucleotide sequence ID" value="NZ_AZCP01000001.1"/>
</dbReference>
<dbReference type="AlphaFoldDB" id="U2PLH4"/>
<dbReference type="EMBL" id="AWVK01000029">
    <property type="protein sequence ID" value="ERK44614.1"/>
    <property type="molecule type" value="Genomic_DNA"/>
</dbReference>
<keyword evidence="1" id="KW-0812">Transmembrane</keyword>
<sequence length="41" mass="4943">MKKGFWEKFDDFTEDHMMAISFVWPLIVVVVIDVFFALFDK</sequence>
<dbReference type="HOGENOM" id="CLU_3271765_0_0_9"/>
<gene>
    <name evidence="2" type="ORF">HMPREF0495_00823</name>
</gene>
<dbReference type="Proteomes" id="UP000016644">
    <property type="component" value="Unassembled WGS sequence"/>
</dbReference>